<protein>
    <submittedName>
        <fullName evidence="8">To sarcosine oxidase</fullName>
    </submittedName>
</protein>
<evidence type="ECO:0000259" key="7">
    <source>
        <dbReference type="Pfam" id="PF01266"/>
    </source>
</evidence>
<gene>
    <name evidence="8" type="ORF">GMORB2_7447</name>
</gene>
<sequence length="473" mass="52171">MASSSSSSALVEKPAVAEKSAEKPAEKSTEKPTEKPLTPAPSYLILGAGVFGVSTAYRLITKYPGASVTLVDRDAFDADSRVAASWDWNKVVRADYDDILYCRLAIESQDVFRTDPLWKPYFHETGVYWVCRTDYAQDVINNYKKLGRTADLFSVSVEEAREMYGGLFADADYAGAKEVLINRTSGWAAAGDCLRAVTRKALDLGVKYVTADVATLQFDRAGTSCRGVKTVQGEVLTADKVILCTGAYTSKLLEYSAAESGKADLRAEDRIVAGGITTGMATLDNKTLETYATMPVGFQGYPAAIGPFIGSLPPTPDRELKWWGPTIFKNTREILPGRFVSAPPPARDYAQWKVSKKLKADVDYANQVFYGKRGSAWPMSKHRICWDAFTTSGDFIITPHPAAKGLYVATCGSFHGYKFFPVLGKYIVEMLEGNLEQELVDRWAWDRVRPDPALNPEWPRAEMSDLEDTVARL</sequence>
<dbReference type="OrthoDB" id="2219495at2759"/>
<dbReference type="Pfam" id="PF01266">
    <property type="entry name" value="DAO"/>
    <property type="match status" value="1"/>
</dbReference>
<comment type="cofactor">
    <cofactor evidence="1">
        <name>FAD</name>
        <dbReference type="ChEBI" id="CHEBI:57692"/>
    </cofactor>
</comment>
<keyword evidence="4" id="KW-0274">FAD</keyword>
<proteinExistence type="inferred from homology"/>
<evidence type="ECO:0000313" key="9">
    <source>
        <dbReference type="Proteomes" id="UP000749293"/>
    </source>
</evidence>
<dbReference type="SUPFAM" id="SSF51905">
    <property type="entry name" value="FAD/NAD(P)-binding domain"/>
    <property type="match status" value="1"/>
</dbReference>
<keyword evidence="9" id="KW-1185">Reference proteome</keyword>
<dbReference type="Gene3D" id="3.30.9.10">
    <property type="entry name" value="D-Amino Acid Oxidase, subunit A, domain 2"/>
    <property type="match status" value="1"/>
</dbReference>
<evidence type="ECO:0000256" key="2">
    <source>
        <dbReference type="ARBA" id="ARBA00010989"/>
    </source>
</evidence>
<evidence type="ECO:0000256" key="1">
    <source>
        <dbReference type="ARBA" id="ARBA00001974"/>
    </source>
</evidence>
<evidence type="ECO:0000256" key="4">
    <source>
        <dbReference type="ARBA" id="ARBA00022827"/>
    </source>
</evidence>
<feature type="region of interest" description="Disordered" evidence="6">
    <location>
        <begin position="1"/>
        <end position="36"/>
    </location>
</feature>
<keyword evidence="3" id="KW-0285">Flavoprotein</keyword>
<feature type="domain" description="FAD dependent oxidoreductase" evidence="7">
    <location>
        <begin position="43"/>
        <end position="430"/>
    </location>
</feature>
<dbReference type="InterPro" id="IPR036188">
    <property type="entry name" value="FAD/NAD-bd_sf"/>
</dbReference>
<dbReference type="InterPro" id="IPR006076">
    <property type="entry name" value="FAD-dep_OxRdtase"/>
</dbReference>
<feature type="compositionally biased region" description="Basic and acidic residues" evidence="6">
    <location>
        <begin position="15"/>
        <end position="34"/>
    </location>
</feature>
<reference evidence="8" key="1">
    <citation type="submission" date="2020-03" db="EMBL/GenBank/DDBJ databases">
        <title>Site-based positive gene gene selection in Geosmithia morbida across the United States reveals a broad range of putative effectors and factors for local host and environmental adapation.</title>
        <authorList>
            <person name="Onufrak A."/>
            <person name="Murdoch R.W."/>
            <person name="Gazis R."/>
            <person name="Huff M."/>
            <person name="Staton M."/>
            <person name="Klingeman W."/>
            <person name="Hadziabdic D."/>
        </authorList>
    </citation>
    <scope>NUCLEOTIDE SEQUENCE</scope>
    <source>
        <strain evidence="8">1262</strain>
    </source>
</reference>
<dbReference type="GO" id="GO:0051698">
    <property type="term" value="F:saccharopine oxidase activity"/>
    <property type="evidence" value="ECO:0007669"/>
    <property type="project" value="TreeGrafter"/>
</dbReference>
<dbReference type="GeneID" id="55973670"/>
<evidence type="ECO:0000313" key="8">
    <source>
        <dbReference type="EMBL" id="KAF4122455.1"/>
    </source>
</evidence>
<evidence type="ECO:0000256" key="6">
    <source>
        <dbReference type="SAM" id="MobiDB-lite"/>
    </source>
</evidence>
<dbReference type="Gene3D" id="3.50.50.60">
    <property type="entry name" value="FAD/NAD(P)-binding domain"/>
    <property type="match status" value="1"/>
</dbReference>
<organism evidence="8 9">
    <name type="scientific">Geosmithia morbida</name>
    <dbReference type="NCBI Taxonomy" id="1094350"/>
    <lineage>
        <taxon>Eukaryota</taxon>
        <taxon>Fungi</taxon>
        <taxon>Dikarya</taxon>
        <taxon>Ascomycota</taxon>
        <taxon>Pezizomycotina</taxon>
        <taxon>Sordariomycetes</taxon>
        <taxon>Hypocreomycetidae</taxon>
        <taxon>Hypocreales</taxon>
        <taxon>Bionectriaceae</taxon>
        <taxon>Geosmithia</taxon>
    </lineage>
</organism>
<dbReference type="RefSeq" id="XP_035321107.1">
    <property type="nucleotide sequence ID" value="XM_035469412.1"/>
</dbReference>
<dbReference type="AlphaFoldDB" id="A0A9P4YUT9"/>
<comment type="caution">
    <text evidence="8">The sequence shown here is derived from an EMBL/GenBank/DDBJ whole genome shotgun (WGS) entry which is preliminary data.</text>
</comment>
<dbReference type="PANTHER" id="PTHR10961">
    <property type="entry name" value="PEROXISOMAL SARCOSINE OXIDASE"/>
    <property type="match status" value="1"/>
</dbReference>
<evidence type="ECO:0000256" key="3">
    <source>
        <dbReference type="ARBA" id="ARBA00022630"/>
    </source>
</evidence>
<keyword evidence="5" id="KW-0560">Oxidoreductase</keyword>
<dbReference type="GO" id="GO:0008115">
    <property type="term" value="F:sarcosine oxidase activity"/>
    <property type="evidence" value="ECO:0007669"/>
    <property type="project" value="TreeGrafter"/>
</dbReference>
<comment type="similarity">
    <text evidence="2">Belongs to the MSOX/MTOX family.</text>
</comment>
<dbReference type="PANTHER" id="PTHR10961:SF37">
    <property type="entry name" value="FAD DEPENDENT OXIDOREDUCTASE DOMAIN-CONTAINING PROTEIN"/>
    <property type="match status" value="1"/>
</dbReference>
<accession>A0A9P4YUT9</accession>
<dbReference type="GO" id="GO:0050660">
    <property type="term" value="F:flavin adenine dinucleotide binding"/>
    <property type="evidence" value="ECO:0007669"/>
    <property type="project" value="InterPro"/>
</dbReference>
<dbReference type="EMBL" id="JAANYQ010000009">
    <property type="protein sequence ID" value="KAF4122455.1"/>
    <property type="molecule type" value="Genomic_DNA"/>
</dbReference>
<evidence type="ECO:0000256" key="5">
    <source>
        <dbReference type="ARBA" id="ARBA00023002"/>
    </source>
</evidence>
<dbReference type="InterPro" id="IPR045170">
    <property type="entry name" value="MTOX"/>
</dbReference>
<dbReference type="Proteomes" id="UP000749293">
    <property type="component" value="Unassembled WGS sequence"/>
</dbReference>
<name>A0A9P4YUT9_9HYPO</name>